<comment type="caution">
    <text evidence="5">The sequence shown here is derived from an EMBL/GenBank/DDBJ whole genome shotgun (WGS) entry which is preliminary data.</text>
</comment>
<proteinExistence type="inferred from homology"/>
<dbReference type="SUPFAM" id="SSF53187">
    <property type="entry name" value="Zn-dependent exopeptidases"/>
    <property type="match status" value="1"/>
</dbReference>
<feature type="transmembrane region" description="Helical" evidence="3">
    <location>
        <begin position="544"/>
        <end position="561"/>
    </location>
</feature>
<dbReference type="InterPro" id="IPR045175">
    <property type="entry name" value="M28_fam"/>
</dbReference>
<evidence type="ECO:0000256" key="3">
    <source>
        <dbReference type="SAM" id="Phobius"/>
    </source>
</evidence>
<keyword evidence="3" id="KW-1133">Transmembrane helix</keyword>
<dbReference type="OrthoDB" id="76293at2759"/>
<dbReference type="PANTHER" id="PTHR12147:SF26">
    <property type="entry name" value="PEPTIDASE M28 DOMAIN-CONTAINING PROTEIN"/>
    <property type="match status" value="1"/>
</dbReference>
<dbReference type="VEuPathDB" id="AmoebaDB:FDP41_007079"/>
<evidence type="ECO:0000313" key="5">
    <source>
        <dbReference type="EMBL" id="KAF0973692.1"/>
    </source>
</evidence>
<comment type="cofactor">
    <cofactor evidence="1">
        <name>Zn(2+)</name>
        <dbReference type="ChEBI" id="CHEBI:29105"/>
    </cofactor>
</comment>
<gene>
    <name evidence="5" type="ORF">FDP41_007079</name>
</gene>
<dbReference type="Pfam" id="PF04389">
    <property type="entry name" value="Peptidase_M28"/>
    <property type="match status" value="1"/>
</dbReference>
<keyword evidence="3" id="KW-0812">Transmembrane</keyword>
<dbReference type="EMBL" id="VFQX01000058">
    <property type="protein sequence ID" value="KAF0973692.1"/>
    <property type="molecule type" value="Genomic_DNA"/>
</dbReference>
<feature type="transmembrane region" description="Helical" evidence="3">
    <location>
        <begin position="757"/>
        <end position="778"/>
    </location>
</feature>
<dbReference type="OMA" id="HMISLRY"/>
<feature type="transmembrane region" description="Helical" evidence="3">
    <location>
        <begin position="387"/>
        <end position="406"/>
    </location>
</feature>
<dbReference type="VEuPathDB" id="AmoebaDB:NF0116100"/>
<feature type="transmembrane region" description="Helical" evidence="3">
    <location>
        <begin position="726"/>
        <end position="745"/>
    </location>
</feature>
<dbReference type="RefSeq" id="XP_044558405.1">
    <property type="nucleotide sequence ID" value="XM_044710784.1"/>
</dbReference>
<evidence type="ECO:0000313" key="6">
    <source>
        <dbReference type="Proteomes" id="UP000444721"/>
    </source>
</evidence>
<keyword evidence="3" id="KW-0472">Membrane</keyword>
<evidence type="ECO:0000256" key="2">
    <source>
        <dbReference type="ARBA" id="ARBA00005634"/>
    </source>
</evidence>
<comment type="similarity">
    <text evidence="2">Belongs to the peptidase M28 family. M28B subfamily.</text>
</comment>
<feature type="transmembrane region" description="Helical" evidence="3">
    <location>
        <begin position="567"/>
        <end position="586"/>
    </location>
</feature>
<feature type="transmembrane region" description="Helical" evidence="3">
    <location>
        <begin position="435"/>
        <end position="458"/>
    </location>
</feature>
<reference evidence="5 6" key="1">
    <citation type="journal article" date="2019" name="Sci. Rep.">
        <title>Nanopore sequencing improves the draft genome of the human pathogenic amoeba Naegleria fowleri.</title>
        <authorList>
            <person name="Liechti N."/>
            <person name="Schurch N."/>
            <person name="Bruggmann R."/>
            <person name="Wittwer M."/>
        </authorList>
    </citation>
    <scope>NUCLEOTIDE SEQUENCE [LARGE SCALE GENOMIC DNA]</scope>
    <source>
        <strain evidence="5 6">ATCC 30894</strain>
    </source>
</reference>
<dbReference type="AlphaFoldDB" id="A0A6A5BFY9"/>
<accession>A0A6A5BFY9</accession>
<dbReference type="InterPro" id="IPR007484">
    <property type="entry name" value="Peptidase_M28"/>
</dbReference>
<sequence>MFNLRYWLFSLYPSNFLYPPIVWLLVPVCLYGTAILVGLLGGRQIPLVTVLSNEDLIPAYKFSEERAMPHLKAISFVPNPGQENVGTSLVRVAGTASYFKARDYILSQVKKVYGYQSSTLCRVEYDVQNVKHYSNIIVRVSPNNMTNPGDYYSFLLSSHYDTVEFSAGASSDGTGVAVMLELLENVVNTVDNVIKYPVIFFFGGGSEYNFEATKEFMKNHEWSKKCLRFINMDSSGSGGKSMVFRVTDNSILNEYNDAPHPYISVIGEEVMKLKTNYDTDFTVFSDKTYRNQTNTLPKYYLKGYDYGYFWDGYFYGTQYDTYDRISRGTLQHLGDNVLHQLMKVVTDDNIMSGTVTNDAESNYLADEVYFDVLGGFYVHFSFQLSQAIQGIIVVVDVILPIVLIIVDHMISLRYHDTSSVYQLFKKSISGLQARLLLIFLYFCSYGLSLGFGILLAALTGSIVDGINAMPWYRDPVLAVFLFSTPTLLGMFISQFGVHLIINAAISSCGCFKMYRISLKSKSELKRGENTAAQTLIYAADKERYLALTLFWGLLTAVSLMTQLKSFYIVYFWSFCLSGMLVLLLVVDRVIMWSYMIIRNQTRAKALEAAGADMSEELTSAGDNVDKRKKFLELRRAKKKDDELSKEDEKYLGKLAAKRNMRHEIAAKLKEFSIRDFFHAVHYHQLYWVIVMSIACWPPATVTIDILDRMIHLIIPLMSRASYPVCGAMIGSVIGLLIYLLTISYMPIMHRAANWGKAMILTGIVIAIVGITAVSMSGFQKYSPRKVRFTQVNKVGPLDKDEISTIPYPMAATSTAPLKFDQSSSLATFTMESFDGIGITGLLNRFKGNYGANGGFFREYCKDSKCEFIIRRPGAESFKALEYHLHLNQLTIANYGTQTENDETIASFDLTLTLKEGITLADYTGSLSGDGTLQKFQLASSDPNYNNVLFYVDDSKTSKTIHKFGAPHTTTTISASVRYKTASTTKPTLSFNVQLYDCDLNASEVVKKFNDLYVNGMYYVTPLGSTSCKLVTEQSTINIQL</sequence>
<evidence type="ECO:0000256" key="1">
    <source>
        <dbReference type="ARBA" id="ARBA00001947"/>
    </source>
</evidence>
<feature type="transmembrane region" description="Helical" evidence="3">
    <location>
        <begin position="478"/>
        <end position="505"/>
    </location>
</feature>
<name>A0A6A5BFY9_NAEFO</name>
<dbReference type="VEuPathDB" id="AmoebaDB:NfTy_008650"/>
<dbReference type="GO" id="GO:0008235">
    <property type="term" value="F:metalloexopeptidase activity"/>
    <property type="evidence" value="ECO:0007669"/>
    <property type="project" value="InterPro"/>
</dbReference>
<dbReference type="Proteomes" id="UP000444721">
    <property type="component" value="Unassembled WGS sequence"/>
</dbReference>
<feature type="transmembrane region" description="Helical" evidence="3">
    <location>
        <begin position="685"/>
        <end position="706"/>
    </location>
</feature>
<protein>
    <recommendedName>
        <fullName evidence="4">Peptidase M28 domain-containing protein</fullName>
    </recommendedName>
</protein>
<feature type="domain" description="Peptidase M28" evidence="4">
    <location>
        <begin position="135"/>
        <end position="339"/>
    </location>
</feature>
<evidence type="ECO:0000259" key="4">
    <source>
        <dbReference type="Pfam" id="PF04389"/>
    </source>
</evidence>
<feature type="transmembrane region" description="Helical" evidence="3">
    <location>
        <begin position="21"/>
        <end position="42"/>
    </location>
</feature>
<dbReference type="VEuPathDB" id="AmoebaDB:NF0116110"/>
<dbReference type="Gene3D" id="3.40.630.10">
    <property type="entry name" value="Zn peptidases"/>
    <property type="match status" value="1"/>
</dbReference>
<dbReference type="GeneID" id="68114297"/>
<organism evidence="5 6">
    <name type="scientific">Naegleria fowleri</name>
    <name type="common">Brain eating amoeba</name>
    <dbReference type="NCBI Taxonomy" id="5763"/>
    <lineage>
        <taxon>Eukaryota</taxon>
        <taxon>Discoba</taxon>
        <taxon>Heterolobosea</taxon>
        <taxon>Tetramitia</taxon>
        <taxon>Eutetramitia</taxon>
        <taxon>Vahlkampfiidae</taxon>
        <taxon>Naegleria</taxon>
    </lineage>
</organism>
<dbReference type="GO" id="GO:0006508">
    <property type="term" value="P:proteolysis"/>
    <property type="evidence" value="ECO:0007669"/>
    <property type="project" value="InterPro"/>
</dbReference>
<dbReference type="PANTHER" id="PTHR12147">
    <property type="entry name" value="METALLOPEPTIDASE M28 FAMILY MEMBER"/>
    <property type="match status" value="1"/>
</dbReference>
<keyword evidence="6" id="KW-1185">Reference proteome</keyword>